<gene>
    <name evidence="2" type="primary">yfmF</name>
    <name evidence="2" type="ORF">ACFQ42_06440</name>
</gene>
<dbReference type="SUPFAM" id="SSF63411">
    <property type="entry name" value="LuxS/MPP-like metallohydrolase"/>
    <property type="match status" value="2"/>
</dbReference>
<dbReference type="PANTHER" id="PTHR11851">
    <property type="entry name" value="METALLOPROTEASE"/>
    <property type="match status" value="1"/>
</dbReference>
<dbReference type="RefSeq" id="WP_125677524.1">
    <property type="nucleotide sequence ID" value="NZ_JBHTOI010000040.1"/>
</dbReference>
<dbReference type="EMBL" id="JBHTOI010000040">
    <property type="protein sequence ID" value="MFD1418372.1"/>
    <property type="molecule type" value="Genomic_DNA"/>
</dbReference>
<dbReference type="Gene3D" id="3.30.830.10">
    <property type="entry name" value="Metalloenzyme, LuxS/M16 peptidase-like"/>
    <property type="match status" value="2"/>
</dbReference>
<feature type="domain" description="Peptidase M16 C-terminal" evidence="1">
    <location>
        <begin position="181"/>
        <end position="361"/>
    </location>
</feature>
<evidence type="ECO:0000313" key="2">
    <source>
        <dbReference type="EMBL" id="MFD1418372.1"/>
    </source>
</evidence>
<evidence type="ECO:0000313" key="3">
    <source>
        <dbReference type="Proteomes" id="UP001597251"/>
    </source>
</evidence>
<dbReference type="InterPro" id="IPR007863">
    <property type="entry name" value="Peptidase_M16_C"/>
</dbReference>
<reference evidence="3" key="1">
    <citation type="journal article" date="2019" name="Int. J. Syst. Evol. Microbiol.">
        <title>The Global Catalogue of Microorganisms (GCM) 10K type strain sequencing project: providing services to taxonomists for standard genome sequencing and annotation.</title>
        <authorList>
            <consortium name="The Broad Institute Genomics Platform"/>
            <consortium name="The Broad Institute Genome Sequencing Center for Infectious Disease"/>
            <person name="Wu L."/>
            <person name="Ma J."/>
        </authorList>
    </citation>
    <scope>NUCLEOTIDE SEQUENCE [LARGE SCALE GENOMIC DNA]</scope>
    <source>
        <strain evidence="3">CCM 8936</strain>
    </source>
</reference>
<name>A0ABW4BV76_9LACO</name>
<accession>A0ABW4BV76</accession>
<dbReference type="PANTHER" id="PTHR11851:SF186">
    <property type="entry name" value="INACTIVE METALLOPROTEASE YMFF-RELATED"/>
    <property type="match status" value="1"/>
</dbReference>
<protein>
    <submittedName>
        <fullName evidence="2">EF-P 5-aminopentanol modification-associated protein YfmF</fullName>
    </submittedName>
</protein>
<organism evidence="2 3">
    <name type="scientific">Companilactobacillus keshanensis</name>
    <dbReference type="NCBI Taxonomy" id="2486003"/>
    <lineage>
        <taxon>Bacteria</taxon>
        <taxon>Bacillati</taxon>
        <taxon>Bacillota</taxon>
        <taxon>Bacilli</taxon>
        <taxon>Lactobacillales</taxon>
        <taxon>Lactobacillaceae</taxon>
        <taxon>Companilactobacillus</taxon>
    </lineage>
</organism>
<sequence>MKQEIAKNVVLNIDPIKKFRTIKVQIDFLRPLDKEETTKRRLLANVLSNSTRSYPSFRTLNDREMDLFGSEINVYTRSLMNLNDLAFSIEFADPKFLLSSDDLLKENIDLLSKIIFDPNLKNDHEFSDDSFETEKRNLMSNLASVDDNQDLVSMLKLSSLIHRDNPNKQVPIFGDMVHLNKLTNQDLYDHYQKVIKEDTVIINVVGDIDEDEFAKALDNSVMAAFLKEARHDSKITFDSFDKLVGHPLNEEEHKHLNQSRLALAYVTEKTDPDSSHLAPQAMNLILGGDDQSQLFLQVREKNSLAYSVSSSYHPLSHLLTIQAGLDAKTVDQAMELIGKQIDFIQKGQFSESQIEHAKKVLSTRRKISSDSIQYYIMHNIWENIYPKSLLNDDRYQEELDKLNKDHIIKVAQGIHDIAQYRLIGD</sequence>
<dbReference type="Pfam" id="PF05193">
    <property type="entry name" value="Peptidase_M16_C"/>
    <property type="match status" value="1"/>
</dbReference>
<evidence type="ECO:0000259" key="1">
    <source>
        <dbReference type="Pfam" id="PF05193"/>
    </source>
</evidence>
<dbReference type="NCBIfam" id="NF047422">
    <property type="entry name" value="YfmF_fam"/>
    <property type="match status" value="1"/>
</dbReference>
<dbReference type="Proteomes" id="UP001597251">
    <property type="component" value="Unassembled WGS sequence"/>
</dbReference>
<comment type="caution">
    <text evidence="2">The sequence shown here is derived from an EMBL/GenBank/DDBJ whole genome shotgun (WGS) entry which is preliminary data.</text>
</comment>
<keyword evidence="3" id="KW-1185">Reference proteome</keyword>
<dbReference type="InterPro" id="IPR050361">
    <property type="entry name" value="MPP/UQCRC_Complex"/>
</dbReference>
<dbReference type="InterPro" id="IPR011249">
    <property type="entry name" value="Metalloenz_LuxS/M16"/>
</dbReference>
<proteinExistence type="predicted"/>